<evidence type="ECO:0000313" key="3">
    <source>
        <dbReference type="EMBL" id="TDR42598.1"/>
    </source>
</evidence>
<dbReference type="CDD" id="cd11731">
    <property type="entry name" value="Lin1944_like_SDR_c"/>
    <property type="match status" value="1"/>
</dbReference>
<keyword evidence="4" id="KW-1185">Reference proteome</keyword>
<dbReference type="Gene3D" id="3.40.50.720">
    <property type="entry name" value="NAD(P)-binding Rossmann-like Domain"/>
    <property type="match status" value="1"/>
</dbReference>
<dbReference type="InterPro" id="IPR051122">
    <property type="entry name" value="SDR_DHRS6-like"/>
</dbReference>
<proteinExistence type="inferred from homology"/>
<dbReference type="EMBL" id="SNZH01000008">
    <property type="protein sequence ID" value="TDR42598.1"/>
    <property type="molecule type" value="Genomic_DNA"/>
</dbReference>
<name>A0A4R6YVI3_9GAMM</name>
<dbReference type="RefSeq" id="WP_133819417.1">
    <property type="nucleotide sequence ID" value="NZ_SNZH01000008.1"/>
</dbReference>
<comment type="similarity">
    <text evidence="1">Belongs to the short-chain dehydrogenases/reductases (SDR) family.</text>
</comment>
<dbReference type="Pfam" id="PF13561">
    <property type="entry name" value="adh_short_C2"/>
    <property type="match status" value="1"/>
</dbReference>
<gene>
    <name evidence="3" type="ORF">DFR29_108185</name>
</gene>
<dbReference type="InterPro" id="IPR036291">
    <property type="entry name" value="NAD(P)-bd_dom_sf"/>
</dbReference>
<dbReference type="InterPro" id="IPR002347">
    <property type="entry name" value="SDR_fam"/>
</dbReference>
<dbReference type="Proteomes" id="UP000295293">
    <property type="component" value="Unassembled WGS sequence"/>
</dbReference>
<organism evidence="3 4">
    <name type="scientific">Tahibacter aquaticus</name>
    <dbReference type="NCBI Taxonomy" id="520092"/>
    <lineage>
        <taxon>Bacteria</taxon>
        <taxon>Pseudomonadati</taxon>
        <taxon>Pseudomonadota</taxon>
        <taxon>Gammaproteobacteria</taxon>
        <taxon>Lysobacterales</taxon>
        <taxon>Rhodanobacteraceae</taxon>
        <taxon>Tahibacter</taxon>
    </lineage>
</organism>
<dbReference type="GO" id="GO:0016491">
    <property type="term" value="F:oxidoreductase activity"/>
    <property type="evidence" value="ECO:0007669"/>
    <property type="project" value="UniProtKB-KW"/>
</dbReference>
<reference evidence="3 4" key="1">
    <citation type="submission" date="2019-03" db="EMBL/GenBank/DDBJ databases">
        <title>Genomic Encyclopedia of Type Strains, Phase IV (KMG-IV): sequencing the most valuable type-strain genomes for metagenomic binning, comparative biology and taxonomic classification.</title>
        <authorList>
            <person name="Goeker M."/>
        </authorList>
    </citation>
    <scope>NUCLEOTIDE SEQUENCE [LARGE SCALE GENOMIC DNA]</scope>
    <source>
        <strain evidence="3 4">DSM 21667</strain>
    </source>
</reference>
<evidence type="ECO:0000256" key="1">
    <source>
        <dbReference type="ARBA" id="ARBA00006484"/>
    </source>
</evidence>
<evidence type="ECO:0000313" key="4">
    <source>
        <dbReference type="Proteomes" id="UP000295293"/>
    </source>
</evidence>
<sequence>MDTLHAVTPRLLLIGASGTLGRAVAAELGQRHDLITAGRNSGDLRLDLTDAVSIRAALAQAGPLDAVVCAAGNVHFAPLLEMSAAQWNIGLADKLMGQVNLSLLAAEYLRDGGSITLTGGILAEQPIRQGASAALVNGGLESFVRAAAIELPRGLRINLVSPNVLTEAMPAYAPYFRGFEPVSGARSALAYSRSVEGAQTGQIYRVH</sequence>
<dbReference type="PANTHER" id="PTHR43477:SF1">
    <property type="entry name" value="DIHYDROANTICAPSIN 7-DEHYDROGENASE"/>
    <property type="match status" value="1"/>
</dbReference>
<keyword evidence="2" id="KW-0560">Oxidoreductase</keyword>
<dbReference type="NCBIfam" id="NF005754">
    <property type="entry name" value="PRK07578.1"/>
    <property type="match status" value="1"/>
</dbReference>
<dbReference type="PRINTS" id="PR00081">
    <property type="entry name" value="GDHRDH"/>
</dbReference>
<dbReference type="OrthoDB" id="9787486at2"/>
<dbReference type="AlphaFoldDB" id="A0A4R6YVI3"/>
<protein>
    <submittedName>
        <fullName evidence="3">NAD(P)-dependent dehydrogenase (Short-subunit alcohol dehydrogenase family)</fullName>
    </submittedName>
</protein>
<evidence type="ECO:0000256" key="2">
    <source>
        <dbReference type="ARBA" id="ARBA00023002"/>
    </source>
</evidence>
<dbReference type="PANTHER" id="PTHR43477">
    <property type="entry name" value="DIHYDROANTICAPSIN 7-DEHYDROGENASE"/>
    <property type="match status" value="1"/>
</dbReference>
<comment type="caution">
    <text evidence="3">The sequence shown here is derived from an EMBL/GenBank/DDBJ whole genome shotgun (WGS) entry which is preliminary data.</text>
</comment>
<dbReference type="SUPFAM" id="SSF51735">
    <property type="entry name" value="NAD(P)-binding Rossmann-fold domains"/>
    <property type="match status" value="1"/>
</dbReference>
<accession>A0A4R6YVI3</accession>